<evidence type="ECO:0000313" key="8">
    <source>
        <dbReference type="EMBL" id="UXD87164.1"/>
    </source>
</evidence>
<dbReference type="PANTHER" id="PTHR36115:SF10">
    <property type="entry name" value="RDD DOMAIN-CONTAINING PROTEIN"/>
    <property type="match status" value="1"/>
</dbReference>
<gene>
    <name evidence="8" type="ORF">HUF19_06805</name>
</gene>
<evidence type="ECO:0000256" key="2">
    <source>
        <dbReference type="ARBA" id="ARBA00022475"/>
    </source>
</evidence>
<dbReference type="RefSeq" id="WP_260999077.1">
    <property type="nucleotide sequence ID" value="NZ_CP054475.1"/>
</dbReference>
<comment type="subcellular location">
    <subcellularLocation>
        <location evidence="1">Cell membrane</location>
        <topology evidence="1">Multi-pass membrane protein</topology>
    </subcellularLocation>
</comment>
<keyword evidence="9" id="KW-1185">Reference proteome</keyword>
<evidence type="ECO:0000256" key="5">
    <source>
        <dbReference type="ARBA" id="ARBA00023136"/>
    </source>
</evidence>
<organism evidence="8 9">
    <name type="scientific">Thalassolituus hydrocarboniclasticus</name>
    <dbReference type="NCBI Taxonomy" id="2742796"/>
    <lineage>
        <taxon>Bacteria</taxon>
        <taxon>Pseudomonadati</taxon>
        <taxon>Pseudomonadota</taxon>
        <taxon>Gammaproteobacteria</taxon>
        <taxon>Oceanospirillales</taxon>
        <taxon>Oceanospirillaceae</taxon>
        <taxon>Thalassolituus</taxon>
    </lineage>
</organism>
<dbReference type="EMBL" id="CP054475">
    <property type="protein sequence ID" value="UXD87164.1"/>
    <property type="molecule type" value="Genomic_DNA"/>
</dbReference>
<feature type="domain" description="RDD" evidence="7">
    <location>
        <begin position="8"/>
        <end position="138"/>
    </location>
</feature>
<dbReference type="InterPro" id="IPR010432">
    <property type="entry name" value="RDD"/>
</dbReference>
<evidence type="ECO:0000256" key="1">
    <source>
        <dbReference type="ARBA" id="ARBA00004651"/>
    </source>
</evidence>
<evidence type="ECO:0000256" key="4">
    <source>
        <dbReference type="ARBA" id="ARBA00022989"/>
    </source>
</evidence>
<evidence type="ECO:0000259" key="7">
    <source>
        <dbReference type="Pfam" id="PF06271"/>
    </source>
</evidence>
<keyword evidence="5 6" id="KW-0472">Membrane</keyword>
<feature type="transmembrane region" description="Helical" evidence="6">
    <location>
        <begin position="20"/>
        <end position="40"/>
    </location>
</feature>
<protein>
    <submittedName>
        <fullName evidence="8">RDD family protein</fullName>
    </submittedName>
</protein>
<dbReference type="InterPro" id="IPR051791">
    <property type="entry name" value="Pra-immunoreactive"/>
</dbReference>
<evidence type="ECO:0000256" key="3">
    <source>
        <dbReference type="ARBA" id="ARBA00022692"/>
    </source>
</evidence>
<evidence type="ECO:0000313" key="9">
    <source>
        <dbReference type="Proteomes" id="UP001065322"/>
    </source>
</evidence>
<name>A0ABY6A9U4_9GAMM</name>
<proteinExistence type="predicted"/>
<evidence type="ECO:0000256" key="6">
    <source>
        <dbReference type="SAM" id="Phobius"/>
    </source>
</evidence>
<feature type="transmembrane region" description="Helical" evidence="6">
    <location>
        <begin position="52"/>
        <end position="69"/>
    </location>
</feature>
<feature type="transmembrane region" description="Helical" evidence="6">
    <location>
        <begin position="110"/>
        <end position="127"/>
    </location>
</feature>
<sequence>MSDQNYPTAPLSRRLAALTYDALVLIALYIMLGGLLVTAVSKIIGSEEFVRLSPAMSMSVMFTICFLYYSHSWRRGGQTIGMKAWGLKLLNDNKKGTGIQLSQCMLRTGVGFFSLLFMGLGFWWMLFDKQQRSWHDIASLTRMVYIPKNMK</sequence>
<dbReference type="Proteomes" id="UP001065322">
    <property type="component" value="Chromosome"/>
</dbReference>
<keyword evidence="4 6" id="KW-1133">Transmembrane helix</keyword>
<reference evidence="9" key="1">
    <citation type="submission" date="2020-06" db="EMBL/GenBank/DDBJ databases">
        <title>Thalassolituus marinus alknpb1M-1, a hydrocarbon-degrading bacterium isolated from the deep-sea overlying water using an in-situ strategy from the South China Sea basin.</title>
        <authorList>
            <person name="Dong C."/>
            <person name="Chen Y."/>
            <person name="Shao Z."/>
        </authorList>
    </citation>
    <scope>NUCLEOTIDE SEQUENCE [LARGE SCALE GENOMIC DNA]</scope>
    <source>
        <strain evidence="9">alknpb1M-1</strain>
    </source>
</reference>
<keyword evidence="3 6" id="KW-0812">Transmembrane</keyword>
<dbReference type="Pfam" id="PF06271">
    <property type="entry name" value="RDD"/>
    <property type="match status" value="1"/>
</dbReference>
<accession>A0ABY6A9U4</accession>
<dbReference type="PANTHER" id="PTHR36115">
    <property type="entry name" value="PROLINE-RICH ANTIGEN HOMOLOG-RELATED"/>
    <property type="match status" value="1"/>
</dbReference>
<keyword evidence="2" id="KW-1003">Cell membrane</keyword>